<evidence type="ECO:0000259" key="5">
    <source>
        <dbReference type="SMART" id="SM00382"/>
    </source>
</evidence>
<dbReference type="Pfam" id="PF00004">
    <property type="entry name" value="AAA"/>
    <property type="match status" value="1"/>
</dbReference>
<dbReference type="InterPro" id="IPR000641">
    <property type="entry name" value="CbxX/CfxQ"/>
</dbReference>
<keyword evidence="7" id="KW-1185">Reference proteome</keyword>
<evidence type="ECO:0000256" key="3">
    <source>
        <dbReference type="ARBA" id="ARBA00022840"/>
    </source>
</evidence>
<dbReference type="AlphaFoldDB" id="A0A920CH14"/>
<dbReference type="EMBL" id="BORR01000005">
    <property type="protein sequence ID" value="GIO36684.1"/>
    <property type="molecule type" value="Genomic_DNA"/>
</dbReference>
<proteinExistence type="inferred from homology"/>
<feature type="domain" description="AAA+ ATPase" evidence="5">
    <location>
        <begin position="101"/>
        <end position="239"/>
    </location>
</feature>
<dbReference type="PRINTS" id="PR00819">
    <property type="entry name" value="CBXCFQXSUPER"/>
</dbReference>
<dbReference type="Gene3D" id="1.10.8.60">
    <property type="match status" value="1"/>
</dbReference>
<dbReference type="GO" id="GO:0005524">
    <property type="term" value="F:ATP binding"/>
    <property type="evidence" value="ECO:0007669"/>
    <property type="project" value="UniProtKB-KW"/>
</dbReference>
<dbReference type="PANTHER" id="PTHR43392">
    <property type="entry name" value="AAA-TYPE ATPASE FAMILY PROTEIN / ANKYRIN REPEAT FAMILY PROTEIN"/>
    <property type="match status" value="1"/>
</dbReference>
<evidence type="ECO:0000313" key="7">
    <source>
        <dbReference type="Proteomes" id="UP000681162"/>
    </source>
</evidence>
<dbReference type="InterPro" id="IPR027417">
    <property type="entry name" value="P-loop_NTPase"/>
</dbReference>
<dbReference type="InterPro" id="IPR041627">
    <property type="entry name" value="AAA_lid_6"/>
</dbReference>
<dbReference type="CDD" id="cd00009">
    <property type="entry name" value="AAA"/>
    <property type="match status" value="1"/>
</dbReference>
<dbReference type="SUPFAM" id="SSF52540">
    <property type="entry name" value="P-loop containing nucleoside triphosphate hydrolases"/>
    <property type="match status" value="1"/>
</dbReference>
<gene>
    <name evidence="6" type="primary">spoVK</name>
    <name evidence="6" type="ORF">J41TS12_15450</name>
</gene>
<feature type="compositionally biased region" description="Polar residues" evidence="4">
    <location>
        <begin position="33"/>
        <end position="43"/>
    </location>
</feature>
<dbReference type="InterPro" id="IPR003959">
    <property type="entry name" value="ATPase_AAA_core"/>
</dbReference>
<dbReference type="RefSeq" id="WP_212939028.1">
    <property type="nucleotide sequence ID" value="NZ_BORR01000005.1"/>
</dbReference>
<accession>A0A920CH14</accession>
<comment type="caution">
    <text evidence="6">The sequence shown here is derived from an EMBL/GenBank/DDBJ whole genome shotgun (WGS) entry which is preliminary data.</text>
</comment>
<keyword evidence="3" id="KW-0067">ATP-binding</keyword>
<feature type="region of interest" description="Disordered" evidence="4">
    <location>
        <begin position="25"/>
        <end position="53"/>
    </location>
</feature>
<dbReference type="InterPro" id="IPR050773">
    <property type="entry name" value="CbxX/CfxQ_RuBisCO_ESX"/>
</dbReference>
<organism evidence="6 7">
    <name type="scientific">Paenibacillus antibioticophila</name>
    <dbReference type="NCBI Taxonomy" id="1274374"/>
    <lineage>
        <taxon>Bacteria</taxon>
        <taxon>Bacillati</taxon>
        <taxon>Bacillota</taxon>
        <taxon>Bacilli</taxon>
        <taxon>Bacillales</taxon>
        <taxon>Paenibacillaceae</taxon>
        <taxon>Paenibacillus</taxon>
    </lineage>
</organism>
<keyword evidence="2" id="KW-0547">Nucleotide-binding</keyword>
<dbReference type="PANTHER" id="PTHR43392:SF2">
    <property type="entry name" value="AAA-TYPE ATPASE FAMILY PROTEIN _ ANKYRIN REPEAT FAMILY PROTEIN"/>
    <property type="match status" value="1"/>
</dbReference>
<dbReference type="InterPro" id="IPR003593">
    <property type="entry name" value="AAA+_ATPase"/>
</dbReference>
<dbReference type="GO" id="GO:0016887">
    <property type="term" value="F:ATP hydrolysis activity"/>
    <property type="evidence" value="ECO:0007669"/>
    <property type="project" value="InterPro"/>
</dbReference>
<feature type="region of interest" description="Disordered" evidence="4">
    <location>
        <begin position="1"/>
        <end position="20"/>
    </location>
</feature>
<reference evidence="6 7" key="1">
    <citation type="submission" date="2021-03" db="EMBL/GenBank/DDBJ databases">
        <title>Antimicrobial resistance genes in bacteria isolated from Japanese honey, and their potential for conferring macrolide and lincosamide resistance in the American foulbrood pathogen Paenibacillus larvae.</title>
        <authorList>
            <person name="Okamoto M."/>
            <person name="Kumagai M."/>
            <person name="Kanamori H."/>
            <person name="Takamatsu D."/>
        </authorList>
    </citation>
    <scope>NUCLEOTIDE SEQUENCE [LARGE SCALE GENOMIC DNA]</scope>
    <source>
        <strain evidence="6 7">J41TS12</strain>
    </source>
</reference>
<evidence type="ECO:0000256" key="1">
    <source>
        <dbReference type="ARBA" id="ARBA00010378"/>
    </source>
</evidence>
<dbReference type="SMART" id="SM00382">
    <property type="entry name" value="AAA"/>
    <property type="match status" value="1"/>
</dbReference>
<dbReference type="FunFam" id="3.40.50.300:FF:000216">
    <property type="entry name" value="Type VII secretion ATPase EccA"/>
    <property type="match status" value="1"/>
</dbReference>
<evidence type="ECO:0000256" key="2">
    <source>
        <dbReference type="ARBA" id="ARBA00022741"/>
    </source>
</evidence>
<dbReference type="Proteomes" id="UP000681162">
    <property type="component" value="Unassembled WGS sequence"/>
</dbReference>
<protein>
    <submittedName>
        <fullName evidence="6">Stage V sporulation protein K</fullName>
    </submittedName>
</protein>
<comment type="similarity">
    <text evidence="1">Belongs to the CbxX/CfxQ family.</text>
</comment>
<name>A0A920CH14_9BACL</name>
<sequence>MSGRVVARNGFPEERPSRQINVILRSSEPPVVSQPQTQESEGQQAAGAKGNSQQQNLFHELQKELDGLVGLDHIKEFMFEIFALLQIAAMRSEAGLLSDPQVFHMVFKGNPGTGKTTVARIVAKMFQRMGVLSKGHLIEVERADLVGEYIGHTAQKTRDLVKKALGGILFIDEAYSLARGGEKDFGKEAIDTLVKAMEDQKNQFILILAGYSDEMDFFLATNPGLPSRFPIQMDFPDYSIDQLIQIAEGMVKERDYILMPQAILKIKQHLLREKCETEHLFSNARYVRNVIERSIRQQAVRLLQQYSGGSPGKLELMTIRTEDLKLEKK</sequence>
<evidence type="ECO:0000313" key="6">
    <source>
        <dbReference type="EMBL" id="GIO36684.1"/>
    </source>
</evidence>
<dbReference type="Gene3D" id="3.40.50.300">
    <property type="entry name" value="P-loop containing nucleotide triphosphate hydrolases"/>
    <property type="match status" value="1"/>
</dbReference>
<dbReference type="Pfam" id="PF17866">
    <property type="entry name" value="AAA_lid_6"/>
    <property type="match status" value="1"/>
</dbReference>
<evidence type="ECO:0000256" key="4">
    <source>
        <dbReference type="SAM" id="MobiDB-lite"/>
    </source>
</evidence>